<keyword evidence="2" id="KW-0472">Membrane</keyword>
<protein>
    <recommendedName>
        <fullName evidence="4">MARVEL domain-containing protein</fullName>
    </recommendedName>
</protein>
<accession>A0A7S1QCV0</accession>
<name>A0A7S1QCV0_NEODS</name>
<feature type="transmembrane region" description="Helical" evidence="2">
    <location>
        <begin position="142"/>
        <end position="160"/>
    </location>
</feature>
<organism evidence="3">
    <name type="scientific">Neobodo designis</name>
    <name type="common">Flagellated protozoan</name>
    <name type="synonym">Bodo designis</name>
    <dbReference type="NCBI Taxonomy" id="312471"/>
    <lineage>
        <taxon>Eukaryota</taxon>
        <taxon>Discoba</taxon>
        <taxon>Euglenozoa</taxon>
        <taxon>Kinetoplastea</taxon>
        <taxon>Metakinetoplastina</taxon>
        <taxon>Neobodonida</taxon>
        <taxon>Neobodo</taxon>
    </lineage>
</organism>
<evidence type="ECO:0000256" key="1">
    <source>
        <dbReference type="SAM" id="MobiDB-lite"/>
    </source>
</evidence>
<proteinExistence type="predicted"/>
<dbReference type="EMBL" id="HBGF01034705">
    <property type="protein sequence ID" value="CAD9132499.1"/>
    <property type="molecule type" value="Transcribed_RNA"/>
</dbReference>
<feature type="region of interest" description="Disordered" evidence="1">
    <location>
        <begin position="273"/>
        <end position="382"/>
    </location>
</feature>
<feature type="transmembrane region" description="Helical" evidence="2">
    <location>
        <begin position="107"/>
        <end position="130"/>
    </location>
</feature>
<feature type="compositionally biased region" description="Low complexity" evidence="1">
    <location>
        <begin position="324"/>
        <end position="334"/>
    </location>
</feature>
<evidence type="ECO:0000256" key="2">
    <source>
        <dbReference type="SAM" id="Phobius"/>
    </source>
</evidence>
<feature type="compositionally biased region" description="Low complexity" evidence="1">
    <location>
        <begin position="293"/>
        <end position="310"/>
    </location>
</feature>
<dbReference type="AlphaFoldDB" id="A0A7S1QCV0"/>
<gene>
    <name evidence="3" type="ORF">NDES1114_LOCUS23255</name>
</gene>
<keyword evidence="2" id="KW-0812">Transmembrane</keyword>
<feature type="transmembrane region" description="Helical" evidence="2">
    <location>
        <begin position="180"/>
        <end position="204"/>
    </location>
</feature>
<feature type="transmembrane region" description="Helical" evidence="2">
    <location>
        <begin position="216"/>
        <end position="242"/>
    </location>
</feature>
<feature type="compositionally biased region" description="Polar residues" evidence="1">
    <location>
        <begin position="366"/>
        <end position="377"/>
    </location>
</feature>
<keyword evidence="2" id="KW-1133">Transmembrane helix</keyword>
<sequence>MGANASCGGGCGGCGGGGCGGCGGGGCGGSCCRGGCGGTSCCTDCSMPRCGSGGCCQTTGTCCRTHDCICHLCTGCNFQCPNCHCHLGPCFTLDPCDLLLLAFFAPIFWVFVGVFFIMGAFAAFFAVATAQSGECASIGRTWLILGIVNVGCAVAFAIYFSWRVMQRGFRAYANWVHQDAIAMLALWFCVWMLAWTAVAGWLHFSGEGGTGSCRHNLGVGFWITVAFIVASLIASVCVSLWYRHELEGYEYERRRTAQPPVAEPHHDLDAYGHAAHHHHHQPDNQFHPVHMGAPVANAPPAKNPAFQQQATGVAPAPTNPHFYANGASAPARAAPMGEPVSSARPADVMTPRAAAATSPAEPAPVNDQNATTKEASSGSGGNVVMRGATAVVSGIGSLFGRRGQQQGQPASPA</sequence>
<evidence type="ECO:0000313" key="3">
    <source>
        <dbReference type="EMBL" id="CAD9132499.1"/>
    </source>
</evidence>
<feature type="compositionally biased region" description="Low complexity" evidence="1">
    <location>
        <begin position="351"/>
        <end position="364"/>
    </location>
</feature>
<evidence type="ECO:0008006" key="4">
    <source>
        <dbReference type="Google" id="ProtNLM"/>
    </source>
</evidence>
<reference evidence="3" key="1">
    <citation type="submission" date="2021-01" db="EMBL/GenBank/DDBJ databases">
        <authorList>
            <person name="Corre E."/>
            <person name="Pelletier E."/>
            <person name="Niang G."/>
            <person name="Scheremetjew M."/>
            <person name="Finn R."/>
            <person name="Kale V."/>
            <person name="Holt S."/>
            <person name="Cochrane G."/>
            <person name="Meng A."/>
            <person name="Brown T."/>
            <person name="Cohen L."/>
        </authorList>
    </citation>
    <scope>NUCLEOTIDE SEQUENCE</scope>
    <source>
        <strain evidence="3">CCAP 1951/1</strain>
    </source>
</reference>